<dbReference type="CDD" id="cd18186">
    <property type="entry name" value="BTB_POZ_ZBTB_KLHL-like"/>
    <property type="match status" value="1"/>
</dbReference>
<reference evidence="2 3" key="1">
    <citation type="journal article" date="2018" name="Mol. Biol. Evol.">
        <title>Broad Genomic Sampling Reveals a Smut Pathogenic Ancestry of the Fungal Clade Ustilaginomycotina.</title>
        <authorList>
            <person name="Kijpornyongpan T."/>
            <person name="Mondo S.J."/>
            <person name="Barry K."/>
            <person name="Sandor L."/>
            <person name="Lee J."/>
            <person name="Lipzen A."/>
            <person name="Pangilinan J."/>
            <person name="LaButti K."/>
            <person name="Hainaut M."/>
            <person name="Henrissat B."/>
            <person name="Grigoriev I.V."/>
            <person name="Spatafora J.W."/>
            <person name="Aime M.C."/>
        </authorList>
    </citation>
    <scope>NUCLEOTIDE SEQUENCE [LARGE SCALE GENOMIC DNA]</scope>
    <source>
        <strain evidence="2 3">MCA 3882</strain>
    </source>
</reference>
<evidence type="ECO:0000259" key="1">
    <source>
        <dbReference type="PROSITE" id="PS50097"/>
    </source>
</evidence>
<feature type="domain" description="BTB" evidence="1">
    <location>
        <begin position="33"/>
        <end position="110"/>
    </location>
</feature>
<dbReference type="InParanoid" id="A0A316VB39"/>
<dbReference type="RefSeq" id="XP_025354992.1">
    <property type="nucleotide sequence ID" value="XM_025500814.1"/>
</dbReference>
<dbReference type="InterPro" id="IPR011333">
    <property type="entry name" value="SKP1/BTB/POZ_sf"/>
</dbReference>
<accession>A0A316VB39</accession>
<dbReference type="PROSITE" id="PS50097">
    <property type="entry name" value="BTB"/>
    <property type="match status" value="1"/>
</dbReference>
<sequence length="402" mass="46461">MENGWSEDKSDKGGEHSSVEAVIPIKESRAAKNDLIIYCSNKNISEEEEIVVKRFGVEKAVLACHSIFFENTFDDYDKSSEEGQIQLPEQADVVETFLNCVYGIDTEVWSFDRCIDVIEMARNYEARIVERQAYLRLSVVPINKDREGENDLIIICQGINPETKVAETKRYGVEVAVLANHSVIFADMFTACDRVDKDRQIDLPEKDELVLAFLKIVFGQEPGVWPFDLCVDVIEMAKKYQARSVERHAYTQINFAFTDLMSNGRQIWSKRTRYGRLFLLQFILVWHSAINDNIAEASMLETSFKEKKTLILQYLGLEIYSPSYTRSKVECRKCRTDFGTYFNNGIFDQPSFNLEGIANESERSLFSISELLEFKLFLILSISSYEGHLELKYFKKDKFYKD</sequence>
<proteinExistence type="predicted"/>
<dbReference type="AlphaFoldDB" id="A0A316VB39"/>
<organism evidence="2 3">
    <name type="scientific">Meira miltonrushii</name>
    <dbReference type="NCBI Taxonomy" id="1280837"/>
    <lineage>
        <taxon>Eukaryota</taxon>
        <taxon>Fungi</taxon>
        <taxon>Dikarya</taxon>
        <taxon>Basidiomycota</taxon>
        <taxon>Ustilaginomycotina</taxon>
        <taxon>Exobasidiomycetes</taxon>
        <taxon>Exobasidiales</taxon>
        <taxon>Brachybasidiaceae</taxon>
        <taxon>Meira</taxon>
    </lineage>
</organism>
<keyword evidence="3" id="KW-1185">Reference proteome</keyword>
<dbReference type="EMBL" id="KZ819603">
    <property type="protein sequence ID" value="PWN34690.1"/>
    <property type="molecule type" value="Genomic_DNA"/>
</dbReference>
<dbReference type="InterPro" id="IPR000210">
    <property type="entry name" value="BTB/POZ_dom"/>
</dbReference>
<evidence type="ECO:0000313" key="3">
    <source>
        <dbReference type="Proteomes" id="UP000245771"/>
    </source>
</evidence>
<name>A0A316VB39_9BASI</name>
<protein>
    <recommendedName>
        <fullName evidence="1">BTB domain-containing protein</fullName>
    </recommendedName>
</protein>
<gene>
    <name evidence="2" type="ORF">FA14DRAFT_178091</name>
</gene>
<dbReference type="SUPFAM" id="SSF54695">
    <property type="entry name" value="POZ domain"/>
    <property type="match status" value="1"/>
</dbReference>
<evidence type="ECO:0000313" key="2">
    <source>
        <dbReference type="EMBL" id="PWN34690.1"/>
    </source>
</evidence>
<dbReference type="Pfam" id="PF00651">
    <property type="entry name" value="BTB"/>
    <property type="match status" value="1"/>
</dbReference>
<dbReference type="GeneID" id="37022595"/>
<dbReference type="Proteomes" id="UP000245771">
    <property type="component" value="Unassembled WGS sequence"/>
</dbReference>
<dbReference type="Gene3D" id="3.30.710.10">
    <property type="entry name" value="Potassium Channel Kv1.1, Chain A"/>
    <property type="match status" value="1"/>
</dbReference>